<keyword evidence="6" id="KW-1185">Reference proteome</keyword>
<dbReference type="Pfam" id="PF00106">
    <property type="entry name" value="adh_short"/>
    <property type="match status" value="1"/>
</dbReference>
<evidence type="ECO:0000256" key="1">
    <source>
        <dbReference type="ARBA" id="ARBA00006484"/>
    </source>
</evidence>
<dbReference type="PROSITE" id="PS00061">
    <property type="entry name" value="ADH_SHORT"/>
    <property type="match status" value="1"/>
</dbReference>
<evidence type="ECO:0000256" key="4">
    <source>
        <dbReference type="RuleBase" id="RU000363"/>
    </source>
</evidence>
<dbReference type="Gene3D" id="3.40.50.720">
    <property type="entry name" value="NAD(P)-binding Rossmann-like Domain"/>
    <property type="match status" value="1"/>
</dbReference>
<organism evidence="5 6">
    <name type="scientific">Trebonia kvetii</name>
    <dbReference type="NCBI Taxonomy" id="2480626"/>
    <lineage>
        <taxon>Bacteria</taxon>
        <taxon>Bacillati</taxon>
        <taxon>Actinomycetota</taxon>
        <taxon>Actinomycetes</taxon>
        <taxon>Streptosporangiales</taxon>
        <taxon>Treboniaceae</taxon>
        <taxon>Trebonia</taxon>
    </lineage>
</organism>
<dbReference type="InterPro" id="IPR036291">
    <property type="entry name" value="NAD(P)-bd_dom_sf"/>
</dbReference>
<sequence length="276" mass="29281">MGRADGRVVLVTGAARGQGRAHARRLAEEGADIVAIDALVEYSTIGYSMATKEDLEETARLVRETGREVVTERVDVRDRDGLKAAVGRAVRRFGKIDAAVINAGIAPAGTPVWEIPEAEWDDVINVNLKGVWNTICALVPSMIDRGAGGSIVITASAAGIMAAPNLGDYNASKHGVVGLGRTLAKELARHRIRVNILAPAAVGTDMMLNPAMFRLFCPDLEAPTVEDLRERSARGNPMGVPWLEAVDIANAALWLISDEARYVTGIVVPLDAGALG</sequence>
<dbReference type="PRINTS" id="PR00080">
    <property type="entry name" value="SDRFAMILY"/>
</dbReference>
<dbReference type="EMBL" id="RPFW01000007">
    <property type="protein sequence ID" value="TVZ01195.1"/>
    <property type="molecule type" value="Genomic_DNA"/>
</dbReference>
<dbReference type="InterPro" id="IPR020904">
    <property type="entry name" value="Sc_DH/Rdtase_CS"/>
</dbReference>
<dbReference type="RefSeq" id="WP_145859565.1">
    <property type="nucleotide sequence ID" value="NZ_RPFW01000007.1"/>
</dbReference>
<evidence type="ECO:0000256" key="3">
    <source>
        <dbReference type="ARBA" id="ARBA00023027"/>
    </source>
</evidence>
<dbReference type="InterPro" id="IPR002347">
    <property type="entry name" value="SDR_fam"/>
</dbReference>
<dbReference type="NCBIfam" id="TIGR03971">
    <property type="entry name" value="SDR_subfam_1"/>
    <property type="match status" value="1"/>
</dbReference>
<dbReference type="NCBIfam" id="NF009467">
    <property type="entry name" value="PRK12826.1-3"/>
    <property type="match status" value="1"/>
</dbReference>
<dbReference type="PANTHER" id="PTHR24321">
    <property type="entry name" value="DEHYDROGENASES, SHORT CHAIN"/>
    <property type="match status" value="1"/>
</dbReference>
<dbReference type="GO" id="GO:0016491">
    <property type="term" value="F:oxidoreductase activity"/>
    <property type="evidence" value="ECO:0007669"/>
    <property type="project" value="UniProtKB-KW"/>
</dbReference>
<proteinExistence type="inferred from homology"/>
<comment type="caution">
    <text evidence="5">The sequence shown here is derived from an EMBL/GenBank/DDBJ whole genome shotgun (WGS) entry which is preliminary data.</text>
</comment>
<protein>
    <submittedName>
        <fullName evidence="5">NAD(P)-dependent oxidoreductase</fullName>
    </submittedName>
</protein>
<dbReference type="SUPFAM" id="SSF51735">
    <property type="entry name" value="NAD(P)-binding Rossmann-fold domains"/>
    <property type="match status" value="1"/>
</dbReference>
<evidence type="ECO:0000256" key="2">
    <source>
        <dbReference type="ARBA" id="ARBA00023002"/>
    </source>
</evidence>
<accession>A0A6P2BSR8</accession>
<dbReference type="OrthoDB" id="5173603at2"/>
<dbReference type="PANTHER" id="PTHR24321:SF8">
    <property type="entry name" value="ESTRADIOL 17-BETA-DEHYDROGENASE 8-RELATED"/>
    <property type="match status" value="1"/>
</dbReference>
<dbReference type="PRINTS" id="PR00081">
    <property type="entry name" value="GDHRDH"/>
</dbReference>
<dbReference type="CDD" id="cd05233">
    <property type="entry name" value="SDR_c"/>
    <property type="match status" value="1"/>
</dbReference>
<name>A0A6P2BSR8_9ACTN</name>
<keyword evidence="2" id="KW-0560">Oxidoreductase</keyword>
<reference evidence="5 6" key="1">
    <citation type="submission" date="2018-11" db="EMBL/GenBank/DDBJ databases">
        <title>Trebonia kvetii gen.nov., sp.nov., a novel acidophilic actinobacterium, and proposal of the new actinobacterial family Treboniaceae fam. nov.</title>
        <authorList>
            <person name="Rapoport D."/>
            <person name="Sagova-Mareckova M."/>
            <person name="Sedlacek I."/>
            <person name="Provaznik J."/>
            <person name="Kralova S."/>
            <person name="Pavlinic D."/>
            <person name="Benes V."/>
            <person name="Kopecky J."/>
        </authorList>
    </citation>
    <scope>NUCLEOTIDE SEQUENCE [LARGE SCALE GENOMIC DNA]</scope>
    <source>
        <strain evidence="5 6">15Tr583</strain>
    </source>
</reference>
<evidence type="ECO:0000313" key="6">
    <source>
        <dbReference type="Proteomes" id="UP000460272"/>
    </source>
</evidence>
<dbReference type="InterPro" id="IPR023985">
    <property type="entry name" value="SDR_subfam_1"/>
</dbReference>
<keyword evidence="3" id="KW-0520">NAD</keyword>
<dbReference type="FunFam" id="3.40.50.720:FF:000084">
    <property type="entry name" value="Short-chain dehydrogenase reductase"/>
    <property type="match status" value="1"/>
</dbReference>
<evidence type="ECO:0000313" key="5">
    <source>
        <dbReference type="EMBL" id="TVZ01195.1"/>
    </source>
</evidence>
<gene>
    <name evidence="5" type="ORF">EAS64_33470</name>
</gene>
<dbReference type="Proteomes" id="UP000460272">
    <property type="component" value="Unassembled WGS sequence"/>
</dbReference>
<comment type="similarity">
    <text evidence="1 4">Belongs to the short-chain dehydrogenases/reductases (SDR) family.</text>
</comment>
<dbReference type="AlphaFoldDB" id="A0A6P2BSR8"/>